<gene>
    <name evidence="2" type="ORF">CY96_27550</name>
</gene>
<dbReference type="RefSeq" id="WP_044585122.1">
    <property type="nucleotide sequence ID" value="NZ_CP007513.1"/>
</dbReference>
<keyword evidence="1" id="KW-0472">Membrane</keyword>
<name>A0A9W3PU97_9BACI</name>
<sequence length="199" mass="22440">MLGELIEVIKFIIEIVRGNIPGTQLYAMVSILVIVLIGEVLFELKKGAVKNIFLLVGERLILNIIGLVFYLGFYMFILKMFLKIWPTLIPGYETALASWLAIISYISIVLLVPLAVLFVKFNKISLKAITFIIHLIFTGVIISLINQYWEPNIKFPVILLIVNIVANTLLSLVIVTYGLNKDEQKKTNNLVRGSKKGTF</sequence>
<evidence type="ECO:0000256" key="1">
    <source>
        <dbReference type="SAM" id="Phobius"/>
    </source>
</evidence>
<protein>
    <submittedName>
        <fullName evidence="2">Uncharacterized protein</fullName>
    </submittedName>
</protein>
<keyword evidence="1" id="KW-1133">Transmembrane helix</keyword>
<keyword evidence="2" id="KW-0614">Plasmid</keyword>
<evidence type="ECO:0000313" key="3">
    <source>
        <dbReference type="Proteomes" id="UP000031778"/>
    </source>
</evidence>
<dbReference type="AlphaFoldDB" id="A0A9W3PU97"/>
<feature type="transmembrane region" description="Helical" evidence="1">
    <location>
        <begin position="155"/>
        <end position="179"/>
    </location>
</feature>
<feature type="transmembrane region" description="Helical" evidence="1">
    <location>
        <begin position="25"/>
        <end position="44"/>
    </location>
</feature>
<dbReference type="EMBL" id="CP007513">
    <property type="protein sequence ID" value="AHX21946.1"/>
    <property type="molecule type" value="Genomic_DNA"/>
</dbReference>
<geneLocation type="plasmid" evidence="2 3">
    <name>pBb</name>
</geneLocation>
<accession>A0A9W3PU97</accession>
<dbReference type="Proteomes" id="UP000031778">
    <property type="component" value="Plasmid pBb"/>
</dbReference>
<keyword evidence="3" id="KW-1185">Reference proteome</keyword>
<feature type="transmembrane region" description="Helical" evidence="1">
    <location>
        <begin position="131"/>
        <end position="149"/>
    </location>
</feature>
<evidence type="ECO:0000313" key="2">
    <source>
        <dbReference type="EMBL" id="AHX21946.1"/>
    </source>
</evidence>
<proteinExistence type="predicted"/>
<keyword evidence="1" id="KW-0812">Transmembrane</keyword>
<reference evidence="3" key="1">
    <citation type="submission" date="2014-03" db="EMBL/GenBank/DDBJ databases">
        <title>The Complete Genome Sequence of Bacillus bombyseptieus.</title>
        <authorList>
            <person name="Cheng T."/>
            <person name="Lin P."/>
            <person name="Jin S."/>
            <person name="Wu Y."/>
            <person name="Fu B."/>
            <person name="Long R."/>
            <person name="Liu D."/>
            <person name="Guo Y."/>
            <person name="Peng L."/>
            <person name="Xia Q."/>
        </authorList>
    </citation>
    <scope>NUCLEOTIDE SEQUENCE [LARGE SCALE GENOMIC DNA]</scope>
    <source>
        <strain evidence="3">wang</strain>
        <plasmid evidence="3">pBb</plasmid>
    </source>
</reference>
<feature type="transmembrane region" description="Helical" evidence="1">
    <location>
        <begin position="97"/>
        <end position="119"/>
    </location>
</feature>
<dbReference type="KEGG" id="bby:CY96_27550"/>
<feature type="transmembrane region" description="Helical" evidence="1">
    <location>
        <begin position="56"/>
        <end position="77"/>
    </location>
</feature>
<organism evidence="2 3">
    <name type="scientific">Bacillus bombysepticus str. Wang</name>
    <dbReference type="NCBI Taxonomy" id="1330043"/>
    <lineage>
        <taxon>Bacteria</taxon>
        <taxon>Bacillati</taxon>
        <taxon>Bacillota</taxon>
        <taxon>Bacilli</taxon>
        <taxon>Bacillales</taxon>
        <taxon>Bacillaceae</taxon>
        <taxon>Bacillus</taxon>
        <taxon>Bacillus cereus group</taxon>
    </lineage>
</organism>